<dbReference type="Proteomes" id="UP001301958">
    <property type="component" value="Unassembled WGS sequence"/>
</dbReference>
<comment type="caution">
    <text evidence="1">The sequence shown here is derived from an EMBL/GenBank/DDBJ whole genome shotgun (WGS) entry which is preliminary data.</text>
</comment>
<dbReference type="PANTHER" id="PTHR38846">
    <property type="entry name" value="C3H1-TYPE DOMAIN-CONTAINING PROTEIN"/>
    <property type="match status" value="1"/>
</dbReference>
<sequence length="118" mass="13981">MTRKNKSYKLRQAFYVKSFNEYFGSGTLEDWQRLCTDLGLEGQDFRSKTKCRNAIKTINVNIWDLVDAVIHKDPKEIPQRFHSRRALIDYTLRTKRIFPLDAVKDEMGPVRALLRQIF</sequence>
<keyword evidence="2" id="KW-1185">Reference proteome</keyword>
<dbReference type="EMBL" id="MU865297">
    <property type="protein sequence ID" value="KAK4230633.1"/>
    <property type="molecule type" value="Genomic_DNA"/>
</dbReference>
<dbReference type="PANTHER" id="PTHR38846:SF1">
    <property type="entry name" value="C3H1-TYPE DOMAIN-CONTAINING PROTEIN"/>
    <property type="match status" value="1"/>
</dbReference>
<gene>
    <name evidence="1" type="ORF">QBC38DRAFT_451964</name>
</gene>
<evidence type="ECO:0000313" key="1">
    <source>
        <dbReference type="EMBL" id="KAK4230633.1"/>
    </source>
</evidence>
<protein>
    <submittedName>
        <fullName evidence="1">Uncharacterized protein</fullName>
    </submittedName>
</protein>
<evidence type="ECO:0000313" key="2">
    <source>
        <dbReference type="Proteomes" id="UP001301958"/>
    </source>
</evidence>
<dbReference type="AlphaFoldDB" id="A0AAN7BX99"/>
<proteinExistence type="predicted"/>
<accession>A0AAN7BX99</accession>
<reference evidence="1" key="2">
    <citation type="submission" date="2023-05" db="EMBL/GenBank/DDBJ databases">
        <authorList>
            <consortium name="Lawrence Berkeley National Laboratory"/>
            <person name="Steindorff A."/>
            <person name="Hensen N."/>
            <person name="Bonometti L."/>
            <person name="Westerberg I."/>
            <person name="Brannstrom I.O."/>
            <person name="Guillou S."/>
            <person name="Cros-Aarteil S."/>
            <person name="Calhoun S."/>
            <person name="Haridas S."/>
            <person name="Kuo A."/>
            <person name="Mondo S."/>
            <person name="Pangilinan J."/>
            <person name="Riley R."/>
            <person name="Labutti K."/>
            <person name="Andreopoulos B."/>
            <person name="Lipzen A."/>
            <person name="Chen C."/>
            <person name="Yanf M."/>
            <person name="Daum C."/>
            <person name="Ng V."/>
            <person name="Clum A."/>
            <person name="Ohm R."/>
            <person name="Martin F."/>
            <person name="Silar P."/>
            <person name="Natvig D."/>
            <person name="Lalanne C."/>
            <person name="Gautier V."/>
            <person name="Ament-Velasquez S.L."/>
            <person name="Kruys A."/>
            <person name="Hutchinson M.I."/>
            <person name="Powell A.J."/>
            <person name="Barry K."/>
            <person name="Miller A.N."/>
            <person name="Grigoriev I.V."/>
            <person name="Debuchy R."/>
            <person name="Gladieux P."/>
            <person name="Thoren M.H."/>
            <person name="Johannesson H."/>
        </authorList>
    </citation>
    <scope>NUCLEOTIDE SEQUENCE</scope>
    <source>
        <strain evidence="1">CBS 990.96</strain>
    </source>
</reference>
<reference evidence="1" key="1">
    <citation type="journal article" date="2023" name="Mol. Phylogenet. Evol.">
        <title>Genome-scale phylogeny and comparative genomics of the fungal order Sordariales.</title>
        <authorList>
            <person name="Hensen N."/>
            <person name="Bonometti L."/>
            <person name="Westerberg I."/>
            <person name="Brannstrom I.O."/>
            <person name="Guillou S."/>
            <person name="Cros-Aarteil S."/>
            <person name="Calhoun S."/>
            <person name="Haridas S."/>
            <person name="Kuo A."/>
            <person name="Mondo S."/>
            <person name="Pangilinan J."/>
            <person name="Riley R."/>
            <person name="LaButti K."/>
            <person name="Andreopoulos B."/>
            <person name="Lipzen A."/>
            <person name="Chen C."/>
            <person name="Yan M."/>
            <person name="Daum C."/>
            <person name="Ng V."/>
            <person name="Clum A."/>
            <person name="Steindorff A."/>
            <person name="Ohm R.A."/>
            <person name="Martin F."/>
            <person name="Silar P."/>
            <person name="Natvig D.O."/>
            <person name="Lalanne C."/>
            <person name="Gautier V."/>
            <person name="Ament-Velasquez S.L."/>
            <person name="Kruys A."/>
            <person name="Hutchinson M.I."/>
            <person name="Powell A.J."/>
            <person name="Barry K."/>
            <person name="Miller A.N."/>
            <person name="Grigoriev I.V."/>
            <person name="Debuchy R."/>
            <person name="Gladieux P."/>
            <person name="Hiltunen Thoren M."/>
            <person name="Johannesson H."/>
        </authorList>
    </citation>
    <scope>NUCLEOTIDE SEQUENCE</scope>
    <source>
        <strain evidence="1">CBS 990.96</strain>
    </source>
</reference>
<name>A0AAN7BX99_9PEZI</name>
<organism evidence="1 2">
    <name type="scientific">Podospora fimiseda</name>
    <dbReference type="NCBI Taxonomy" id="252190"/>
    <lineage>
        <taxon>Eukaryota</taxon>
        <taxon>Fungi</taxon>
        <taxon>Dikarya</taxon>
        <taxon>Ascomycota</taxon>
        <taxon>Pezizomycotina</taxon>
        <taxon>Sordariomycetes</taxon>
        <taxon>Sordariomycetidae</taxon>
        <taxon>Sordariales</taxon>
        <taxon>Podosporaceae</taxon>
        <taxon>Podospora</taxon>
    </lineage>
</organism>